<keyword evidence="1" id="KW-1133">Transmembrane helix</keyword>
<keyword evidence="1" id="KW-0812">Transmembrane</keyword>
<feature type="transmembrane region" description="Helical" evidence="1">
    <location>
        <begin position="57"/>
        <end position="76"/>
    </location>
</feature>
<name>A0A3B6AP20_WHEAT</name>
<dbReference type="EnsemblPlants" id="TraesCS2A02G016100.1">
    <property type="protein sequence ID" value="TraesCS2A02G016100.1"/>
    <property type="gene ID" value="TraesCS2A02G016100"/>
</dbReference>
<dbReference type="OrthoDB" id="1045822at2759"/>
<dbReference type="Proteomes" id="UP000019116">
    <property type="component" value="Chromosome 2A"/>
</dbReference>
<dbReference type="PaxDb" id="4565-Traes_2AS_6EF40D97B.1"/>
<dbReference type="PANTHER" id="PTHR15907">
    <property type="entry name" value="DUF614 FAMILY PROTEIN-RELATED"/>
    <property type="match status" value="1"/>
</dbReference>
<organism evidence="2">
    <name type="scientific">Triticum aestivum</name>
    <name type="common">Wheat</name>
    <dbReference type="NCBI Taxonomy" id="4565"/>
    <lineage>
        <taxon>Eukaryota</taxon>
        <taxon>Viridiplantae</taxon>
        <taxon>Streptophyta</taxon>
        <taxon>Embryophyta</taxon>
        <taxon>Tracheophyta</taxon>
        <taxon>Spermatophyta</taxon>
        <taxon>Magnoliopsida</taxon>
        <taxon>Liliopsida</taxon>
        <taxon>Poales</taxon>
        <taxon>Poaceae</taxon>
        <taxon>BOP clade</taxon>
        <taxon>Pooideae</taxon>
        <taxon>Triticodae</taxon>
        <taxon>Triticeae</taxon>
        <taxon>Triticinae</taxon>
        <taxon>Triticum</taxon>
    </lineage>
</organism>
<sequence>MASRNVNGAAWSTGLCGCCDDVGSGCFLTWCFPCITFGRIAEIVDEGEIPCCASGSLYVLMCMTTGLGMGLYSCFYRYKLRRAYGLAEKPCADCCVHFFCGACALCQGYRELKNRGFQMHLGWQANAARMGMGMTVAPHVDPGMTR</sequence>
<dbReference type="Gramene" id="TraesCS2A02G016100.1">
    <property type="protein sequence ID" value="TraesCS2A02G016100.1"/>
    <property type="gene ID" value="TraesCS2A02G016100"/>
</dbReference>
<dbReference type="InterPro" id="IPR006461">
    <property type="entry name" value="PLAC_motif_containing"/>
</dbReference>
<reference evidence="2" key="2">
    <citation type="submission" date="2018-10" db="UniProtKB">
        <authorList>
            <consortium name="EnsemblPlants"/>
        </authorList>
    </citation>
    <scope>IDENTIFICATION</scope>
</reference>
<evidence type="ECO:0000313" key="3">
    <source>
        <dbReference type="Proteomes" id="UP000019116"/>
    </source>
</evidence>
<dbReference type="PROSITE" id="PS51257">
    <property type="entry name" value="PROKAR_LIPOPROTEIN"/>
    <property type="match status" value="1"/>
</dbReference>
<evidence type="ECO:0000313" key="2">
    <source>
        <dbReference type="EnsemblPlants" id="TraesCS2A02G016100.1"/>
    </source>
</evidence>
<gene>
    <name evidence="2" type="primary">LOC123191287</name>
</gene>
<evidence type="ECO:0000256" key="1">
    <source>
        <dbReference type="SAM" id="Phobius"/>
    </source>
</evidence>
<dbReference type="AlphaFoldDB" id="A0A3B6AP20"/>
<keyword evidence="3" id="KW-1185">Reference proteome</keyword>
<keyword evidence="1" id="KW-0472">Membrane</keyword>
<dbReference type="OMA" id="DPTIGWA"/>
<reference evidence="2" key="1">
    <citation type="submission" date="2018-08" db="EMBL/GenBank/DDBJ databases">
        <authorList>
            <person name="Rossello M."/>
        </authorList>
    </citation>
    <scope>NUCLEOTIDE SEQUENCE [LARGE SCALE GENOMIC DNA]</scope>
    <source>
        <strain evidence="2">cv. Chinese Spring</strain>
    </source>
</reference>
<accession>A0A3B6AP20</accession>
<protein>
    <submittedName>
        <fullName evidence="2">Uncharacterized protein</fullName>
    </submittedName>
</protein>
<dbReference type="NCBIfam" id="TIGR01571">
    <property type="entry name" value="A_thal_Cys_rich"/>
    <property type="match status" value="1"/>
</dbReference>
<dbReference type="Pfam" id="PF04749">
    <property type="entry name" value="PLAC8"/>
    <property type="match status" value="1"/>
</dbReference>
<proteinExistence type="predicted"/>
<dbReference type="Gramene" id="TraesLAC2A03G00587240.1">
    <property type="protein sequence ID" value="TraesLAC2A03G00587240.1"/>
    <property type="gene ID" value="TraesLAC2A03G00587240"/>
</dbReference>